<dbReference type="eggNOG" id="KOG0452">
    <property type="taxonomic scope" value="Eukaryota"/>
</dbReference>
<evidence type="ECO:0008006" key="10">
    <source>
        <dbReference type="Google" id="ProtNLM"/>
    </source>
</evidence>
<dbReference type="Gramene" id="ORUFI06G12600.1">
    <property type="protein sequence ID" value="ORUFI06G12600.1"/>
    <property type="gene ID" value="ORUFI06G12600"/>
</dbReference>
<dbReference type="FunFam" id="3.20.19.10:FF:000010">
    <property type="entry name" value="Aconitate hydratase"/>
    <property type="match status" value="1"/>
</dbReference>
<dbReference type="InterPro" id="IPR015928">
    <property type="entry name" value="Aconitase/3IPM_dehydase_swvl"/>
</dbReference>
<comment type="cofactor">
    <cofactor evidence="1">
        <name>[4Fe-4S] cluster</name>
        <dbReference type="ChEBI" id="CHEBI:49883"/>
    </cofactor>
</comment>
<evidence type="ECO:0000256" key="1">
    <source>
        <dbReference type="ARBA" id="ARBA00001966"/>
    </source>
</evidence>
<feature type="domain" description="Aconitase/3-isopropylmalate dehydratase large subunit alpha/beta/alpha" evidence="6">
    <location>
        <begin position="55"/>
        <end position="289"/>
    </location>
</feature>
<dbReference type="InterPro" id="IPR001030">
    <property type="entry name" value="Acoase/IPM_deHydtase_lsu_aba"/>
</dbReference>
<dbReference type="SUPFAM" id="SSF52016">
    <property type="entry name" value="LeuD/IlvD-like"/>
    <property type="match status" value="1"/>
</dbReference>
<dbReference type="GO" id="GO:0046872">
    <property type="term" value="F:metal ion binding"/>
    <property type="evidence" value="ECO:0007669"/>
    <property type="project" value="UniProtKB-KW"/>
</dbReference>
<dbReference type="Gene3D" id="6.10.190.10">
    <property type="match status" value="1"/>
</dbReference>
<dbReference type="InterPro" id="IPR018136">
    <property type="entry name" value="Aconitase_4Fe-4S_BS"/>
</dbReference>
<dbReference type="PANTHER" id="PTHR11670">
    <property type="entry name" value="ACONITASE/IRON-RESPONSIVE ELEMENT FAMILY MEMBER"/>
    <property type="match status" value="1"/>
</dbReference>
<accession>A0A0E0PWS7</accession>
<keyword evidence="4" id="KW-0408">Iron</keyword>
<evidence type="ECO:0000259" key="7">
    <source>
        <dbReference type="Pfam" id="PF00694"/>
    </source>
</evidence>
<evidence type="ECO:0000256" key="2">
    <source>
        <dbReference type="ARBA" id="ARBA00007185"/>
    </source>
</evidence>
<dbReference type="FunFam" id="3.30.499.10:FF:000005">
    <property type="entry name" value="cytoplasmic aconitate hydratase"/>
    <property type="match status" value="1"/>
</dbReference>
<dbReference type="InterPro" id="IPR000573">
    <property type="entry name" value="AconitaseA/IPMdHydase_ssu_swvl"/>
</dbReference>
<dbReference type="InterPro" id="IPR036008">
    <property type="entry name" value="Aconitase_4Fe-4S_dom"/>
</dbReference>
<name>A0A0E0PWS7_ORYRU</name>
<keyword evidence="9" id="KW-1185">Reference proteome</keyword>
<dbReference type="STRING" id="4529.A0A0E0PWS7"/>
<reference evidence="9" key="1">
    <citation type="submission" date="2013-06" db="EMBL/GenBank/DDBJ databases">
        <authorList>
            <person name="Zhao Q."/>
        </authorList>
    </citation>
    <scope>NUCLEOTIDE SEQUENCE</scope>
    <source>
        <strain evidence="9">cv. W1943</strain>
    </source>
</reference>
<organism evidence="8 9">
    <name type="scientific">Oryza rufipogon</name>
    <name type="common">Brownbeard rice</name>
    <name type="synonym">Asian wild rice</name>
    <dbReference type="NCBI Taxonomy" id="4529"/>
    <lineage>
        <taxon>Eukaryota</taxon>
        <taxon>Viridiplantae</taxon>
        <taxon>Streptophyta</taxon>
        <taxon>Embryophyta</taxon>
        <taxon>Tracheophyta</taxon>
        <taxon>Spermatophyta</taxon>
        <taxon>Magnoliopsida</taxon>
        <taxon>Liliopsida</taxon>
        <taxon>Poales</taxon>
        <taxon>Poaceae</taxon>
        <taxon>BOP clade</taxon>
        <taxon>Oryzoideae</taxon>
        <taxon>Oryzeae</taxon>
        <taxon>Oryzinae</taxon>
        <taxon>Oryza</taxon>
    </lineage>
</organism>
<dbReference type="PROSITE" id="PS01244">
    <property type="entry name" value="ACONITASE_2"/>
    <property type="match status" value="1"/>
</dbReference>
<proteinExistence type="inferred from homology"/>
<reference evidence="8" key="2">
    <citation type="submission" date="2015-06" db="UniProtKB">
        <authorList>
            <consortium name="EnsemblPlants"/>
        </authorList>
    </citation>
    <scope>IDENTIFICATION</scope>
</reference>
<evidence type="ECO:0000256" key="3">
    <source>
        <dbReference type="ARBA" id="ARBA00022723"/>
    </source>
</evidence>
<dbReference type="SUPFAM" id="SSF53732">
    <property type="entry name" value="Aconitase iron-sulfur domain"/>
    <property type="match status" value="1"/>
</dbReference>
<dbReference type="Pfam" id="PF00330">
    <property type="entry name" value="Aconitase"/>
    <property type="match status" value="2"/>
</dbReference>
<dbReference type="Gene3D" id="3.30.499.10">
    <property type="entry name" value="Aconitase, domain 3"/>
    <property type="match status" value="2"/>
</dbReference>
<evidence type="ECO:0000313" key="9">
    <source>
        <dbReference type="Proteomes" id="UP000008022"/>
    </source>
</evidence>
<dbReference type="Proteomes" id="UP000008022">
    <property type="component" value="Unassembled WGS sequence"/>
</dbReference>
<dbReference type="PRINTS" id="PR00415">
    <property type="entry name" value="ACONITASE"/>
</dbReference>
<dbReference type="AlphaFoldDB" id="A0A0E0PWS7"/>
<evidence type="ECO:0000256" key="4">
    <source>
        <dbReference type="ARBA" id="ARBA00023004"/>
    </source>
</evidence>
<dbReference type="GO" id="GO:0016836">
    <property type="term" value="F:hydro-lyase activity"/>
    <property type="evidence" value="ECO:0007669"/>
    <property type="project" value="UniProtKB-ARBA"/>
</dbReference>
<evidence type="ECO:0000256" key="5">
    <source>
        <dbReference type="ARBA" id="ARBA00023014"/>
    </source>
</evidence>
<dbReference type="InterPro" id="IPR006249">
    <property type="entry name" value="Aconitase/IRP2"/>
</dbReference>
<comment type="similarity">
    <text evidence="2">Belongs to the aconitase/IPM isomerase family.</text>
</comment>
<dbReference type="GO" id="GO:0051536">
    <property type="term" value="F:iron-sulfur cluster binding"/>
    <property type="evidence" value="ECO:0007669"/>
    <property type="project" value="UniProtKB-KW"/>
</dbReference>
<dbReference type="HOGENOM" id="CLU_013476_2_1_1"/>
<evidence type="ECO:0000259" key="6">
    <source>
        <dbReference type="Pfam" id="PF00330"/>
    </source>
</evidence>
<dbReference type="Gene3D" id="3.20.19.10">
    <property type="entry name" value="Aconitase, domain 4"/>
    <property type="match status" value="1"/>
</dbReference>
<dbReference type="Pfam" id="PF00694">
    <property type="entry name" value="Aconitase_C"/>
    <property type="match status" value="1"/>
</dbReference>
<keyword evidence="3" id="KW-0479">Metal-binding</keyword>
<dbReference type="InterPro" id="IPR015931">
    <property type="entry name" value="Acnase/IPM_dHydase_lsu_aba_1/3"/>
</dbReference>
<feature type="domain" description="Aconitase/3-isopropylmalate dehydratase large subunit alpha/beta/alpha" evidence="6">
    <location>
        <begin position="292"/>
        <end position="505"/>
    </location>
</feature>
<feature type="domain" description="Aconitase A/isopropylmalate dehydratase small subunit swivel" evidence="7">
    <location>
        <begin position="639"/>
        <end position="737"/>
    </location>
</feature>
<keyword evidence="5" id="KW-0411">Iron-sulfur</keyword>
<protein>
    <recommendedName>
        <fullName evidence="10">Aconitate hydratase</fullName>
    </recommendedName>
</protein>
<evidence type="ECO:0000313" key="8">
    <source>
        <dbReference type="EnsemblPlants" id="ORUFI06G12600.1"/>
    </source>
</evidence>
<sequence length="741" mass="80549">MVEVVDVGAPAVTHTMATTTDKLPYSICVLLESAIRNCDDLQVTKNDVETIINWEKTSPKLAEIPFKPARCVLMDNTGVPAIVDLAAMRDVMAKLGCDPYQINPLIPVDVVIDHAVRVDVVRSHDALDKNMELEFDRNKERFGFLKWASTAFHKMQVFPPGSGIVHQVNLEYLARVVFNADGIMYPDSVVGTDSHTTMINSLGVAGWGVGGIEAIVAMLGQLSGMLRDGVTATDLVLTITQMLRKHGVVGKFVEFYGVGVGELSLPARATIANMSPEYGASMGFFPVDHPHTERVYSSYLELNLIDVEPCISGPKRPHDRVPLKEMKSDWHACLDSRVGFKGFAVPRECQDKVVKFDFQGQPAEIKHGSVVLAAICSSTNTSNPSVIVGAGLVAKKACELGLEVKPWVKTSFTHGSAVTREYLKHSHLQDYLNQQGFHLAAFGCATCVGNSGDLDESVSAAITENDIVSVAVLSANRNFEGRVHPLTRANYLASPPLVVAYALAGTVDIDFEKEPIGHGKDGNEVYLRDIWPTNEEIEQVVKSSVLPHMFTQTYESIKRCNRRWNELRVPGEAAALYPWDPSSTYIRKPPYLEGMAMSPPSRPRSVRDAYCLLNLGDSVTTDHISYSGSITPGSAAAEYLRAAGVADRERLGSYGGRRGNDEVVVRGAFANARIVNKLMNGKVGPKTVHVPTGEELCVFDAAIKYKSEGHNMVIVIAGAEYGSGSSRDSAAKGPMLLTTVV</sequence>
<dbReference type="EnsemblPlants" id="ORUFI06G12600.1">
    <property type="protein sequence ID" value="ORUFI06G12600.1"/>
    <property type="gene ID" value="ORUFI06G12600"/>
</dbReference>
<dbReference type="GO" id="GO:0043436">
    <property type="term" value="P:oxoacid metabolic process"/>
    <property type="evidence" value="ECO:0007669"/>
    <property type="project" value="UniProtKB-ARBA"/>
</dbReference>